<keyword evidence="2 3" id="KW-0378">Hydrolase</keyword>
<protein>
    <submittedName>
        <fullName evidence="3">Alpha/beta hydrolase-fold protein</fullName>
    </submittedName>
</protein>
<proteinExistence type="inferred from homology"/>
<evidence type="ECO:0000313" key="3">
    <source>
        <dbReference type="EMBL" id="XBP69874.1"/>
    </source>
</evidence>
<accession>A0AAU7LQG9</accession>
<dbReference type="SUPFAM" id="SSF53474">
    <property type="entry name" value="alpha/beta-Hydrolases"/>
    <property type="match status" value="1"/>
</dbReference>
<dbReference type="RefSeq" id="WP_349278802.1">
    <property type="nucleotide sequence ID" value="NZ_CBCSCU010000026.1"/>
</dbReference>
<dbReference type="PANTHER" id="PTHR40841:SF2">
    <property type="entry name" value="SIDEROPHORE-DEGRADING ESTERASE (EUROFUNG)"/>
    <property type="match status" value="1"/>
</dbReference>
<name>A0AAU7LQG9_9BURK</name>
<dbReference type="EMBL" id="CP157675">
    <property type="protein sequence ID" value="XBP69874.1"/>
    <property type="molecule type" value="Genomic_DNA"/>
</dbReference>
<evidence type="ECO:0000256" key="2">
    <source>
        <dbReference type="ARBA" id="ARBA00022801"/>
    </source>
</evidence>
<gene>
    <name evidence="3" type="ORF">ABLV49_18665</name>
</gene>
<dbReference type="PANTHER" id="PTHR40841">
    <property type="entry name" value="SIDEROPHORE TRIACETYLFUSARININE C ESTERASE"/>
    <property type="match status" value="1"/>
</dbReference>
<dbReference type="AlphaFoldDB" id="A0AAU7LQG9"/>
<organism evidence="3">
    <name type="scientific">Polaromonas hydrogenivorans</name>
    <dbReference type="NCBI Taxonomy" id="335476"/>
    <lineage>
        <taxon>Bacteria</taxon>
        <taxon>Pseudomonadati</taxon>
        <taxon>Pseudomonadota</taxon>
        <taxon>Betaproteobacteria</taxon>
        <taxon>Burkholderiales</taxon>
        <taxon>Comamonadaceae</taxon>
        <taxon>Polaromonas</taxon>
    </lineage>
</organism>
<dbReference type="GO" id="GO:0016788">
    <property type="term" value="F:hydrolase activity, acting on ester bonds"/>
    <property type="evidence" value="ECO:0007669"/>
    <property type="project" value="TreeGrafter"/>
</dbReference>
<dbReference type="Gene3D" id="3.40.50.1820">
    <property type="entry name" value="alpha/beta hydrolase"/>
    <property type="match status" value="1"/>
</dbReference>
<sequence length="344" mass="37785">MTAPNAAKASPMFHRLLSMMKMSLLVCGVFMQVSHPGYSQPLTPEALAPLPASWAPAQLSRSYSFDIDSTNTGQRYRILIGLPHKAASATGYPVLWALDGLASFPFMEVARPRPAAPNESAQWREKIGNEPAGLIVAIGYASGEAIDVNARALDYTPPTTAKTGDAFSSQHGGAAPFLRFLTQELRPLLARHFAMNPQQHTLFGFSYGGLFALHTLSTQPQYFQRYWAASPSLWFGDHQTLRELPQRLEALNFSQHPAQVMLTVGLDEQYPASFASPAVQKRLEARTMVDSAKRFAQILAEAGQADLQVKFQGLPAHDHHDMLMHGARRVIDFAFAPDSAALLR</sequence>
<comment type="similarity">
    <text evidence="1">Belongs to the esterase D family.</text>
</comment>
<dbReference type="InterPro" id="IPR000801">
    <property type="entry name" value="Esterase-like"/>
</dbReference>
<reference evidence="3" key="1">
    <citation type="submission" date="2024-05" db="EMBL/GenBank/DDBJ databases">
        <authorList>
            <person name="Bunk B."/>
            <person name="Swiderski J."/>
            <person name="Sproer C."/>
            <person name="Thiel V."/>
        </authorList>
    </citation>
    <scope>NUCLEOTIDE SEQUENCE</scope>
    <source>
        <strain evidence="3">DSM 17735</strain>
    </source>
</reference>
<dbReference type="InterPro" id="IPR029058">
    <property type="entry name" value="AB_hydrolase_fold"/>
</dbReference>
<evidence type="ECO:0000256" key="1">
    <source>
        <dbReference type="ARBA" id="ARBA00005622"/>
    </source>
</evidence>
<dbReference type="Pfam" id="PF00756">
    <property type="entry name" value="Esterase"/>
    <property type="match status" value="1"/>
</dbReference>
<dbReference type="InterPro" id="IPR052558">
    <property type="entry name" value="Siderophore_Hydrolase_D"/>
</dbReference>